<reference evidence="2" key="1">
    <citation type="submission" date="2021-01" db="UniProtKB">
        <authorList>
            <consortium name="EnsemblPlants"/>
        </authorList>
    </citation>
    <scope>IDENTIFICATION</scope>
</reference>
<evidence type="ECO:0008006" key="4">
    <source>
        <dbReference type="Google" id="ProtNLM"/>
    </source>
</evidence>
<dbReference type="Proteomes" id="UP000594263">
    <property type="component" value="Unplaced"/>
</dbReference>
<accession>A0A7N1A7T6</accession>
<proteinExistence type="predicted"/>
<keyword evidence="1" id="KW-0472">Membrane</keyword>
<name>A0A7N1A7T6_KALFE</name>
<dbReference type="PANTHER" id="PTHR33264:SF8">
    <property type="entry name" value="EXPRESSED PROTEIN"/>
    <property type="match status" value="1"/>
</dbReference>
<dbReference type="PANTHER" id="PTHR33264">
    <property type="entry name" value="EXPRESSED PROTEIN"/>
    <property type="match status" value="1"/>
</dbReference>
<keyword evidence="3" id="KW-1185">Reference proteome</keyword>
<sequence length="149" mass="16631">MTGGQVVLRRRPLLSSSGSAKFAEVAGGTAAECAVICCCCPCGILNLAFLALYTLPAGICRRMLRKKRRQQQRLLKKGLVPRRRSCSCGCEGAQADRQVYPIGMAVVSTSNDEAEMEEEVEKEVMRLEKEMWDTFYTTGFWRSPSQREN</sequence>
<feature type="transmembrane region" description="Helical" evidence="1">
    <location>
        <begin position="43"/>
        <end position="64"/>
    </location>
</feature>
<evidence type="ECO:0000313" key="3">
    <source>
        <dbReference type="Proteomes" id="UP000594263"/>
    </source>
</evidence>
<dbReference type="AlphaFoldDB" id="A0A7N1A7T6"/>
<protein>
    <recommendedName>
        <fullName evidence="4">Pollen preferential protein</fullName>
    </recommendedName>
</protein>
<dbReference type="OMA" id="ETTAECA"/>
<evidence type="ECO:0000313" key="2">
    <source>
        <dbReference type="EnsemblPlants" id="Kaladp1003s0001.1.v1.1.CDS.1"/>
    </source>
</evidence>
<organism evidence="2 3">
    <name type="scientific">Kalanchoe fedtschenkoi</name>
    <name type="common">Lavender scallops</name>
    <name type="synonym">South American air plant</name>
    <dbReference type="NCBI Taxonomy" id="63787"/>
    <lineage>
        <taxon>Eukaryota</taxon>
        <taxon>Viridiplantae</taxon>
        <taxon>Streptophyta</taxon>
        <taxon>Embryophyta</taxon>
        <taxon>Tracheophyta</taxon>
        <taxon>Spermatophyta</taxon>
        <taxon>Magnoliopsida</taxon>
        <taxon>eudicotyledons</taxon>
        <taxon>Gunneridae</taxon>
        <taxon>Pentapetalae</taxon>
        <taxon>Saxifragales</taxon>
        <taxon>Crassulaceae</taxon>
        <taxon>Kalanchoe</taxon>
    </lineage>
</organism>
<dbReference type="Gramene" id="Kaladp1003s0001.1.v1.1">
    <property type="protein sequence ID" value="Kaladp1003s0001.1.v1.1.CDS.1"/>
    <property type="gene ID" value="Kaladp1003s0001.v1.1"/>
</dbReference>
<evidence type="ECO:0000256" key="1">
    <source>
        <dbReference type="SAM" id="Phobius"/>
    </source>
</evidence>
<keyword evidence="1" id="KW-0812">Transmembrane</keyword>
<dbReference type="EnsemblPlants" id="Kaladp1003s0001.1.v1.1">
    <property type="protein sequence ID" value="Kaladp1003s0001.1.v1.1.CDS.1"/>
    <property type="gene ID" value="Kaladp1003s0001.v1.1"/>
</dbReference>
<keyword evidence="1" id="KW-1133">Transmembrane helix</keyword>